<dbReference type="Proteomes" id="UP000265663">
    <property type="component" value="Unassembled WGS sequence"/>
</dbReference>
<feature type="compositionally biased region" description="Acidic residues" evidence="4">
    <location>
        <begin position="877"/>
        <end position="902"/>
    </location>
</feature>
<keyword evidence="8" id="KW-1185">Reference proteome</keyword>
<evidence type="ECO:0000256" key="1">
    <source>
        <dbReference type="ARBA" id="ARBA00004123"/>
    </source>
</evidence>
<evidence type="ECO:0000313" key="7">
    <source>
        <dbReference type="EMBL" id="RMZ72034.1"/>
    </source>
</evidence>
<dbReference type="SMART" id="SM00717">
    <property type="entry name" value="SANT"/>
    <property type="match status" value="3"/>
</dbReference>
<evidence type="ECO:0008006" key="9">
    <source>
        <dbReference type="Google" id="ProtNLM"/>
    </source>
</evidence>
<feature type="region of interest" description="Disordered" evidence="4">
    <location>
        <begin position="27"/>
        <end position="147"/>
    </location>
</feature>
<name>A0A3M7MCE3_9PLEO</name>
<feature type="region of interest" description="Disordered" evidence="4">
    <location>
        <begin position="760"/>
        <end position="1016"/>
    </location>
</feature>
<feature type="compositionally biased region" description="Basic residues" evidence="4">
    <location>
        <begin position="93"/>
        <end position="103"/>
    </location>
</feature>
<dbReference type="EMBL" id="KE747829">
    <property type="protein sequence ID" value="RMZ72034.1"/>
    <property type="molecule type" value="Genomic_DNA"/>
</dbReference>
<feature type="compositionally biased region" description="Basic and acidic residues" evidence="4">
    <location>
        <begin position="856"/>
        <end position="871"/>
    </location>
</feature>
<organism evidence="7 8">
    <name type="scientific">Pyrenophora seminiperda CCB06</name>
    <dbReference type="NCBI Taxonomy" id="1302712"/>
    <lineage>
        <taxon>Eukaryota</taxon>
        <taxon>Fungi</taxon>
        <taxon>Dikarya</taxon>
        <taxon>Ascomycota</taxon>
        <taxon>Pezizomycotina</taxon>
        <taxon>Dothideomycetes</taxon>
        <taxon>Pleosporomycetidae</taxon>
        <taxon>Pleosporales</taxon>
        <taxon>Pleosporineae</taxon>
        <taxon>Pleosporaceae</taxon>
        <taxon>Pyrenophora</taxon>
    </lineage>
</organism>
<feature type="compositionally biased region" description="Pro residues" evidence="4">
    <location>
        <begin position="129"/>
        <end position="145"/>
    </location>
</feature>
<feature type="compositionally biased region" description="Basic and acidic residues" evidence="4">
    <location>
        <begin position="49"/>
        <end position="61"/>
    </location>
</feature>
<feature type="compositionally biased region" description="Basic and acidic residues" evidence="4">
    <location>
        <begin position="806"/>
        <end position="823"/>
    </location>
</feature>
<feature type="domain" description="Myb-like" evidence="5">
    <location>
        <begin position="668"/>
        <end position="741"/>
    </location>
</feature>
<dbReference type="PROSITE" id="PS50090">
    <property type="entry name" value="MYB_LIKE"/>
    <property type="match status" value="2"/>
</dbReference>
<feature type="compositionally biased region" description="Basic and acidic residues" evidence="4">
    <location>
        <begin position="997"/>
        <end position="1006"/>
    </location>
</feature>
<dbReference type="GO" id="GO:0000976">
    <property type="term" value="F:transcription cis-regulatory region binding"/>
    <property type="evidence" value="ECO:0007669"/>
    <property type="project" value="TreeGrafter"/>
</dbReference>
<dbReference type="GO" id="GO:0003700">
    <property type="term" value="F:DNA-binding transcription factor activity"/>
    <property type="evidence" value="ECO:0007669"/>
    <property type="project" value="TreeGrafter"/>
</dbReference>
<feature type="domain" description="HTH myb-type" evidence="6">
    <location>
        <begin position="619"/>
        <end position="669"/>
    </location>
</feature>
<dbReference type="Gene3D" id="1.10.10.60">
    <property type="entry name" value="Homeodomain-like"/>
    <property type="match status" value="1"/>
</dbReference>
<feature type="compositionally biased region" description="Polar residues" evidence="4">
    <location>
        <begin position="284"/>
        <end position="298"/>
    </location>
</feature>
<feature type="compositionally biased region" description="Basic residues" evidence="4">
    <location>
        <begin position="200"/>
        <end position="210"/>
    </location>
</feature>
<dbReference type="Pfam" id="PF00249">
    <property type="entry name" value="Myb_DNA-binding"/>
    <property type="match status" value="1"/>
</dbReference>
<feature type="compositionally biased region" description="Basic residues" evidence="4">
    <location>
        <begin position="463"/>
        <end position="472"/>
    </location>
</feature>
<dbReference type="InterPro" id="IPR051651">
    <property type="entry name" value="DMTF1_DNA-bind_reg"/>
</dbReference>
<dbReference type="InterPro" id="IPR009057">
    <property type="entry name" value="Homeodomain-like_sf"/>
</dbReference>
<dbReference type="SMART" id="SM00384">
    <property type="entry name" value="AT_hook"/>
    <property type="match status" value="2"/>
</dbReference>
<keyword evidence="3" id="KW-0539">Nucleus</keyword>
<accession>A0A3M7MCE3</accession>
<feature type="domain" description="Myb-like" evidence="5">
    <location>
        <begin position="619"/>
        <end position="665"/>
    </location>
</feature>
<comment type="subcellular location">
    <subcellularLocation>
        <location evidence="1">Nucleus</location>
    </subcellularLocation>
</comment>
<dbReference type="SUPFAM" id="SSF46689">
    <property type="entry name" value="Homeodomain-like"/>
    <property type="match status" value="1"/>
</dbReference>
<evidence type="ECO:0000256" key="3">
    <source>
        <dbReference type="ARBA" id="ARBA00023242"/>
    </source>
</evidence>
<dbReference type="OrthoDB" id="39591at2759"/>
<feature type="compositionally biased region" description="Basic residues" evidence="4">
    <location>
        <begin position="311"/>
        <end position="324"/>
    </location>
</feature>
<dbReference type="PANTHER" id="PTHR46380">
    <property type="entry name" value="CYCLIN-D-BINDING MYB-LIKE TRANSCRIPTION FACTOR 1"/>
    <property type="match status" value="1"/>
</dbReference>
<dbReference type="AlphaFoldDB" id="A0A3M7MCE3"/>
<dbReference type="PROSITE" id="PS51294">
    <property type="entry name" value="HTH_MYB"/>
    <property type="match status" value="1"/>
</dbReference>
<evidence type="ECO:0000256" key="4">
    <source>
        <dbReference type="SAM" id="MobiDB-lite"/>
    </source>
</evidence>
<reference evidence="7 8" key="1">
    <citation type="journal article" date="2014" name="PLoS ONE">
        <title>De novo Genome Assembly of the Fungal Plant Pathogen Pyrenophora semeniperda.</title>
        <authorList>
            <person name="Soliai M.M."/>
            <person name="Meyer S.E."/>
            <person name="Udall J.A."/>
            <person name="Elzinga D.E."/>
            <person name="Hermansen R.A."/>
            <person name="Bodily P.M."/>
            <person name="Hart A.A."/>
            <person name="Coleman C.E."/>
        </authorList>
    </citation>
    <scope>NUCLEOTIDE SEQUENCE [LARGE SCALE GENOMIC DNA]</scope>
    <source>
        <strain evidence="7 8">CCB06</strain>
        <tissue evidence="7">Mycelium</tissue>
    </source>
</reference>
<dbReference type="PANTHER" id="PTHR46380:SF2">
    <property type="entry name" value="CYCLIN-D-BINDING MYB-LIKE TRANSCRIPTION FACTOR 1"/>
    <property type="match status" value="1"/>
</dbReference>
<feature type="compositionally biased region" description="Polar residues" evidence="4">
    <location>
        <begin position="779"/>
        <end position="798"/>
    </location>
</feature>
<feature type="compositionally biased region" description="Polar residues" evidence="4">
    <location>
        <begin position="965"/>
        <end position="975"/>
    </location>
</feature>
<evidence type="ECO:0000259" key="5">
    <source>
        <dbReference type="PROSITE" id="PS50090"/>
    </source>
</evidence>
<evidence type="ECO:0000259" key="6">
    <source>
        <dbReference type="PROSITE" id="PS51294"/>
    </source>
</evidence>
<feature type="compositionally biased region" description="Basic and acidic residues" evidence="4">
    <location>
        <begin position="945"/>
        <end position="956"/>
    </location>
</feature>
<feature type="region of interest" description="Disordered" evidence="4">
    <location>
        <begin position="162"/>
        <end position="507"/>
    </location>
</feature>
<keyword evidence="2" id="KW-0238">DNA-binding</keyword>
<protein>
    <recommendedName>
        <fullName evidence="9">Myb transcription factor</fullName>
    </recommendedName>
</protein>
<dbReference type="InterPro" id="IPR017930">
    <property type="entry name" value="Myb_dom"/>
</dbReference>
<dbReference type="CDD" id="cd00167">
    <property type="entry name" value="SANT"/>
    <property type="match status" value="1"/>
</dbReference>
<proteinExistence type="predicted"/>
<dbReference type="GO" id="GO:0005634">
    <property type="term" value="C:nucleus"/>
    <property type="evidence" value="ECO:0007669"/>
    <property type="project" value="UniProtKB-SubCell"/>
</dbReference>
<evidence type="ECO:0000313" key="8">
    <source>
        <dbReference type="Proteomes" id="UP000265663"/>
    </source>
</evidence>
<evidence type="ECO:0000256" key="2">
    <source>
        <dbReference type="ARBA" id="ARBA00023125"/>
    </source>
</evidence>
<dbReference type="InterPro" id="IPR017956">
    <property type="entry name" value="AT_hook_DNA-bd_motif"/>
</dbReference>
<gene>
    <name evidence="7" type="ORF">GMOD_00007023</name>
</gene>
<sequence>MTNIDIAMDEVNNHGYTLFTQLRQSMGTTTSAPTRRPSDAFMVASPTTLRRESHSSPKMDDVAASQQLIDESARGDVGNDEQLDGTDNNTSPKRTKRKRRSTRKSTDKLLTVPTATQDPADQDTIPESSPFPFPATQPDIQPTPRPNYMSLRKAAQLPAFNGLTSSPTVEVPDSQMATSAAPERTSSPTLDFVVPSSATKGKRTYKKSKRSMQERLSREVALQSGTDQDGNAAMGADESDLPSYTLSNRKRSRTEKAKPDFSGVEGEGITPSNKRQRIAKSKHATTVQDLLQGNQEHSINGIDNEDERLLSAKKSKLKRVKKPRTSVVRIKNVYDIPSDELPTPNGADEAGGADDELRSNADAEAEATTAVNGFAEPRVTEEVDLPEETPIRKPRVASRKNKENDRPAPVRKPSQSPSVGIDNEETILREPDSSDDEEFRAPASSSGDEIPHRRPDNGDQTVKKNRKRKTKTRPSNASVKEADTPGITPKRKRRRSGKFDGTPAENALHTIRDLNQPPVLRRYGEFTEDEEELIRRAIVDYQQRNDLDVSELVHIIQWCRHDPSLYREDHSYRMSNWSSQDRDDSRESQGFWEEIEHINMQRPLEERKKYIRRVYHCFKSGSWSEEEDEQLRKLVAEHPSQWKVVSIKLGTRSMQDCQNRWRDYLEYGENRNTSRWKPEEEELLVRAVNTVAQRDEDLRAATGKPRIDPYTSRDIHWPQVSHEMGDIRSRIQASVKWSKLLKREDPPEIQVEYKPRKFQALATPKSTKKSRQSRRSDFVIQSSDGEGQSKPAVSNSTTKKPRKSRMSKDKNPDPEPEEARTDESSNESPQKKKPRGRSRKSGDSEVVKPKKRGRPRKSEIAEAEQPDEHRTSKTSQEDSEELGQDEVPESAQEDEPPEDNVQEESSRDDREEDSPQEENLQAEDRQRENSPDESSDEESLQNKSPDAENAKAERTQEGLQEEMPETQSIRENTPTQEDEEMSVEDQVTPVATTKNRSTKESGKPEETTAPGVDQMRWGDKYDLISKLQERRDEDETAEDVDWDEVANILDNVWTPQTLQTALRQLVQLLHDQGKDVDEDDYPGTVDDIMDMICSEHGEELEDHYTESVQALGLSDSE</sequence>
<dbReference type="InterPro" id="IPR001005">
    <property type="entry name" value="SANT/Myb"/>
</dbReference>
<feature type="compositionally biased region" description="Basic residues" evidence="4">
    <location>
        <begin position="274"/>
        <end position="283"/>
    </location>
</feature>